<protein>
    <submittedName>
        <fullName evidence="1">Uncharacterized protein</fullName>
    </submittedName>
</protein>
<dbReference type="Proteomes" id="UP001501510">
    <property type="component" value="Unassembled WGS sequence"/>
</dbReference>
<organism evidence="1 2">
    <name type="scientific">Clostridium oceanicum</name>
    <dbReference type="NCBI Taxonomy" id="1543"/>
    <lineage>
        <taxon>Bacteria</taxon>
        <taxon>Bacillati</taxon>
        <taxon>Bacillota</taxon>
        <taxon>Clostridia</taxon>
        <taxon>Eubacteriales</taxon>
        <taxon>Clostridiaceae</taxon>
        <taxon>Clostridium</taxon>
    </lineage>
</organism>
<accession>A0ABN1JJ54</accession>
<gene>
    <name evidence="1" type="ORF">GCM10008906_21380</name>
</gene>
<reference evidence="1 2" key="1">
    <citation type="journal article" date="2019" name="Int. J. Syst. Evol. Microbiol.">
        <title>The Global Catalogue of Microorganisms (GCM) 10K type strain sequencing project: providing services to taxonomists for standard genome sequencing and annotation.</title>
        <authorList>
            <consortium name="The Broad Institute Genomics Platform"/>
            <consortium name="The Broad Institute Genome Sequencing Center for Infectious Disease"/>
            <person name="Wu L."/>
            <person name="Ma J."/>
        </authorList>
    </citation>
    <scope>NUCLEOTIDE SEQUENCE [LARGE SCALE GENOMIC DNA]</scope>
    <source>
        <strain evidence="1 2">JCM 1407</strain>
    </source>
</reference>
<dbReference type="RefSeq" id="WP_343761552.1">
    <property type="nucleotide sequence ID" value="NZ_BAAACG010000010.1"/>
</dbReference>
<evidence type="ECO:0000313" key="2">
    <source>
        <dbReference type="Proteomes" id="UP001501510"/>
    </source>
</evidence>
<sequence>MNFEVFHINGYNIKILFRKGIVHILNSKELNDFLKKEKKASLHVALFIKNTYKEKYKKDISITLKSLTIEILGHVYLDRIAKSICKIVSIVPLFKKSILKIANKFVLSHTDIIDIGEKQVDNNRWVWDSIAIFTPSIFFKMKSYK</sequence>
<evidence type="ECO:0000313" key="1">
    <source>
        <dbReference type="EMBL" id="GAA0740902.1"/>
    </source>
</evidence>
<dbReference type="EMBL" id="BAAACG010000010">
    <property type="protein sequence ID" value="GAA0740902.1"/>
    <property type="molecule type" value="Genomic_DNA"/>
</dbReference>
<keyword evidence="2" id="KW-1185">Reference proteome</keyword>
<comment type="caution">
    <text evidence="1">The sequence shown here is derived from an EMBL/GenBank/DDBJ whole genome shotgun (WGS) entry which is preliminary data.</text>
</comment>
<proteinExistence type="predicted"/>
<name>A0ABN1JJ54_9CLOT</name>